<feature type="transmembrane region" description="Helical" evidence="9">
    <location>
        <begin position="1043"/>
        <end position="1065"/>
    </location>
</feature>
<dbReference type="PROSITE" id="PS50893">
    <property type="entry name" value="ABC_TRANSPORTER_2"/>
    <property type="match status" value="4"/>
</dbReference>
<feature type="transmembrane region" description="Helical" evidence="9">
    <location>
        <begin position="238"/>
        <end position="264"/>
    </location>
</feature>
<evidence type="ECO:0000259" key="10">
    <source>
        <dbReference type="PROSITE" id="PS50893"/>
    </source>
</evidence>
<name>A0A336MFM8_CULSO</name>
<dbReference type="Pfam" id="PF00005">
    <property type="entry name" value="ABC_tran"/>
    <property type="match status" value="4"/>
</dbReference>
<dbReference type="NCBIfam" id="NF010167">
    <property type="entry name" value="PRK13648.1"/>
    <property type="match status" value="4"/>
</dbReference>
<reference evidence="11" key="1">
    <citation type="submission" date="2018-07" db="EMBL/GenBank/DDBJ databases">
        <authorList>
            <person name="Quirk P.G."/>
            <person name="Krulwich T.A."/>
        </authorList>
    </citation>
    <scope>NUCLEOTIDE SEQUENCE</scope>
</reference>
<feature type="domain" description="ABC transporter" evidence="10">
    <location>
        <begin position="458"/>
        <end position="688"/>
    </location>
</feature>
<keyword evidence="5" id="KW-0547">Nucleotide-binding</keyword>
<feature type="transmembrane region" description="Helical" evidence="9">
    <location>
        <begin position="2012"/>
        <end position="2035"/>
    </location>
</feature>
<evidence type="ECO:0000256" key="8">
    <source>
        <dbReference type="ARBA" id="ARBA00023136"/>
    </source>
</evidence>
<dbReference type="SMART" id="SM00382">
    <property type="entry name" value="AAA"/>
    <property type="match status" value="4"/>
</dbReference>
<protein>
    <submittedName>
        <fullName evidence="11">CSON001010 protein</fullName>
    </submittedName>
</protein>
<feature type="transmembrane region" description="Helical" evidence="9">
    <location>
        <begin position="194"/>
        <end position="217"/>
    </location>
</feature>
<dbReference type="InterPro" id="IPR003439">
    <property type="entry name" value="ABC_transporter-like_ATP-bd"/>
</dbReference>
<feature type="transmembrane region" description="Helical" evidence="9">
    <location>
        <begin position="1865"/>
        <end position="1890"/>
    </location>
</feature>
<comment type="subcellular location">
    <subcellularLocation>
        <location evidence="1">Membrane</location>
        <topology evidence="1">Multi-pass membrane protein</topology>
    </subcellularLocation>
</comment>
<dbReference type="VEuPathDB" id="VectorBase:CSON001010"/>
<dbReference type="CDD" id="cd03263">
    <property type="entry name" value="ABC_subfamily_A"/>
    <property type="match status" value="4"/>
</dbReference>
<dbReference type="GO" id="GO:0140359">
    <property type="term" value="F:ABC-type transporter activity"/>
    <property type="evidence" value="ECO:0007669"/>
    <property type="project" value="InterPro"/>
</dbReference>
<keyword evidence="3 9" id="KW-0812">Transmembrane</keyword>
<feature type="transmembrane region" description="Helical" evidence="9">
    <location>
        <begin position="1182"/>
        <end position="1199"/>
    </location>
</feature>
<evidence type="ECO:0000256" key="2">
    <source>
        <dbReference type="ARBA" id="ARBA00022448"/>
    </source>
</evidence>
<sequence>MEINDLNYIEKINENSNKFNWTIFYSPQNPVLEDFVKGAIDRIKTTQNIAVEGKKNSSDLNFSLLTSKPITGIEFNDILTNITRIPRNLDFTLRFPYELRNDRSNFVALFNWFTDLIFPQFQENLPRNEKTDDGGLPPGYAREGFLTMQNVISREFIERIQMEGDENFTVPEIFVQRFPYPAYKSDKLLLGLEFLFPVIIINSFLYVCINTVKLLTVEKEKRLKEAMKIMGLSEKLHWFAWFAKSIIFLTITISIITILLKWPIKENVAVFTKSNFTTIWCFLFLYSVTLIMFCFMLSSFFSKSSTGTMAAALLWFLTYMPYPITAEGYDRMSLWIKIVFCLFSNTSMAYGFKLIMRYEGTGFGLQWHNIFKPVTIDDQLTVGYCMVMFILDSVIYGIVTWYIGKINPGEYGVPLKWYFPFTLEYWRGQRRIQADPYFNNIKLSENIEPSPNYLLPGVEIRNLRKVYENSKTAVHGLNMKLFEDEITVLLGHNGAGKTTTMAMLTGMLAPTSGTALMDGLDINKQIDKIRSILGFCPQYDILFDELTVKEHIEFYCKLKGLGPDEIKEEIDKYVDLLELGAKINTPSEQLSGGQKRKLSVCVALCGRSRIVLCDEPTSGMDPSARRQLWELLLKEKKSRTILISTHFMDEADVLGDRIAIMSQGELQTMGSPFFLKKKFGVGYRLVCVKTESCNPQKVTELLSSHIPDIYIETDIGSELTYLLKESYISQFKELLEDFENNSKDLGISSFGVTLTTLEEVFLKVMHDDEHESEPKLENIEFSVQSHHNSGDSVTSLTQGNYSFHHKQRFLSGFALITNQSKAMFLKKRLYDLRNPIPILIQNIMPIITVILSITDYRKWNQKPDPNSLNITLGSYGHTVTLIQEDPVFDKRSFERQITHEYVKLALNETAKQEVAVIGTDFQKYLLDLMNSSLPEVNSYYMVASSVTKENREMLKNGNNVGFNLAFNSGFVFSLAAAFYIMFPIRELATKSKLLQVVSGINSVIYWGCSFIWDYLTFMVTALCYVITIAVFQEEGWSTFSELSRILILFAVFIYAVIPLCYLFAFKFTQPSAGFAKIAMIFILTGLFCFLTVFITAMDIFDLKDTSNTLTWLFLPFPHFAFSHAFNNLNVIQITKQICKSQCQHMGSCDKEFMEKVICTMIPECCDDLNYFQWKSPGVGRNVLFMFLTGTLALILLIGIERGWFKVNRNTGSANQVNNGEEPDTDVLNEKNLVKSLDPSDYFTYNLLLNDLTKYYDKFLAVDHLSLTVKSGQCFGLLGINGAGKTSTFKMLTGDHRISSGDAFIDGLSVKKELNEVYKRIGYCPQFDAVLEDLTGTETLRMYCLLRGFPEQDIPRITKKMARELNFLPHLEKKVKEYSGGNKRKLSTAVALLGDPSVIYLDEPTTGMDPGAKRQFWEIISTIRQEGKTIILTSHSMEEIQALCTRMAIMVNGSFKCLGSAQHLKNKYSRGLILTIKLKRSEMPISVLMDKSQSNDLKEFIIDRFPGAFLRRYKVKMDGKEIDENLYFEYYSSFDSEMEIKLKILTRIHFEVITSEANSISKTSSMINKKYTMATNAWDKFLLLLWKNWIIQSRHIIQTIFEILLPILFTSILLLMRGLVDPVYYPDTKYYVGEKINTLERVQWHDVNPPVDWAIAYSPTNPVLDKLINDSISNLDTEIPIRIDSNETALDLQRHLITNNIFVGVEFPSEWSTITELPKNFSFTLRFPYELRTNDEGPFVEFYNWFTDLMFPALQVAGPRNRERNDGGLPPGYFREGFIPVQAAISKAYTQTMTGVGNEEIPEIFLQRFPYPPYMSDPLLLGLEAFIPLIIVISFLYTSINIVKYITVEKEKQLKEAMKIMGLSNWLHWTAWFIKCLIFFLVTISLMTVILKLEFKAGKEISVFTYSDWSVLWVYLLVYSVASICFCFAMSVFFSKANTASMISGILWFLSYTPFAITAQSYDNMLGGTKWGLCVFSNSAVSIGFQLAMRHEGTGEGLQWSNLFKPVTQDDTFTVGNTMVMLIIDAVIYLAIALYVEKIKPGEYGIAEPWYFLFTKSFWCKGSSVRSDHIDDDTFRISELKLHNMEPDPLDKEAGIQIKNLRKVYSNKKVAVKGLRLNMYEDQITVLLGHNGAGKTTTMSMLTGMIPPTSGTATINDKDIRTDIDGVRDSLGLCPQHNILFDELTVKEHITFFSRLKGLRKQEVTAEVNKYVELIELKDKMNAQSKTLSGGMKRKLSVAISLCGGSKVVLCDEPTSGMDPSARRALWDLLMKEKQGRTILLTTHFMDEADVLGDRIAIMAEGDLKCVGSPFFLKKRFGVGYRLVVVKGDRCDPENLTNLLRKYIPDIHVETDIGSELSYVLNDKYSSVFRSIFADIEENTDSLKITSYGVSLTTLEEVFLKVGSDSNAIDSEENGNGLIASDRRWPLIVNQSYAMILKKYYYNIRNIKVLVIQNLIPIVFLILTIFTVRQWITNDVEPRALEITLNSYEKTTTVLESNSTGLDPISQEIIKTYQSLFKNPPPNRNFIPIDADFQEYILQEMNETLSAINSQYMIAGSITPNNITSFFNNQGYHTAPLTILMMQNAILKTFRDDCEIRVTNKPLPVSATSRTQQLNQGNNMGFQLAFNTGFAMAFVSAFYTLFYVKERVTRSKLLQFVSGVNIVTYWTISFIWDYLSFFFTVILYIICLVIFQEEGWRTFSELSRVTLILVLFIWAVLPLTYVLSFWFTIPSTGFTRMAMLNVLTGVIVFTVVFILQSGVFPNTENLGNILNWIFLIFPHFAMIQAFSNLNIITQTNQICKAQCDALTGCTEQLMCQFIPFCCNQDKYFEWDRPGSGSNLVYMGAVGAVLLILLLLKEYKLLRLPKSAANKTIAETEDDVMDDDVKVEKDKIKGLVQHELNEYNLVMRDMTKYYKKFLAVNQLCVGVNHSECFGLLGVNGAGKTSTFKMLTGDEAISKGDAFVQGLSLTSKMDKVQKLIGYCPQFDALLEDLTGRETLRIYCLLRGIPNDMINSVILRLGTELNFMKHIDKKVKAYSGGNKRKLSTAISMIGSPAVIYLDEPTSGMDPGARRQLWNVIMQMRKKGRSIILTSHSMEECENLCTRLAIMVNGEFKCIGSVQHLKNKFSKGFVLQIKKKRNVPGEPTSDINNIKTFINSHFPGAYLKEEHSDMLAYHIPSTTLKWSQMFGIIEDNKEALDIQDYSLGQTSLEQVFLFFTKYQRNIDEDKKRK</sequence>
<keyword evidence="2" id="KW-0813">Transport</keyword>
<dbReference type="Pfam" id="PF12698">
    <property type="entry name" value="ABC2_membrane_3"/>
    <property type="match status" value="4"/>
</dbReference>
<dbReference type="PROSITE" id="PS00211">
    <property type="entry name" value="ABC_TRANSPORTER_1"/>
    <property type="match status" value="2"/>
</dbReference>
<feature type="transmembrane region" description="Helical" evidence="9">
    <location>
        <begin position="2448"/>
        <end position="2471"/>
    </location>
</feature>
<feature type="transmembrane region" description="Helical" evidence="9">
    <location>
        <begin position="1077"/>
        <end position="1100"/>
    </location>
</feature>
<dbReference type="PANTHER" id="PTHR19229">
    <property type="entry name" value="ATP-BINDING CASSETTE TRANSPORTER SUBFAMILY A ABCA"/>
    <property type="match status" value="1"/>
</dbReference>
<feature type="transmembrane region" description="Helical" evidence="9">
    <location>
        <begin position="1003"/>
        <end position="1031"/>
    </location>
</feature>
<dbReference type="GO" id="GO:0005319">
    <property type="term" value="F:lipid transporter activity"/>
    <property type="evidence" value="ECO:0007669"/>
    <property type="project" value="TreeGrafter"/>
</dbReference>
<feature type="transmembrane region" description="Helical" evidence="9">
    <location>
        <begin position="960"/>
        <end position="982"/>
    </location>
</feature>
<feature type="transmembrane region" description="Helical" evidence="9">
    <location>
        <begin position="1824"/>
        <end position="1845"/>
    </location>
</feature>
<feature type="transmembrane region" description="Helical" evidence="9">
    <location>
        <begin position="1945"/>
        <end position="1961"/>
    </location>
</feature>
<dbReference type="InterPro" id="IPR026082">
    <property type="entry name" value="ABCA"/>
</dbReference>
<feature type="domain" description="ABC transporter" evidence="10">
    <location>
        <begin position="2095"/>
        <end position="2325"/>
    </location>
</feature>
<dbReference type="GO" id="GO:0005524">
    <property type="term" value="F:ATP binding"/>
    <property type="evidence" value="ECO:0007669"/>
    <property type="project" value="UniProtKB-KW"/>
</dbReference>
<dbReference type="Gene3D" id="3.40.50.300">
    <property type="entry name" value="P-loop containing nucleotide triphosphate hydrolases"/>
    <property type="match status" value="4"/>
</dbReference>
<dbReference type="GO" id="GO:0016020">
    <property type="term" value="C:membrane"/>
    <property type="evidence" value="ECO:0007669"/>
    <property type="project" value="UniProtKB-SubCell"/>
</dbReference>
<evidence type="ECO:0000256" key="9">
    <source>
        <dbReference type="SAM" id="Phobius"/>
    </source>
</evidence>
<feature type="domain" description="ABC transporter" evidence="10">
    <location>
        <begin position="1246"/>
        <end position="1476"/>
    </location>
</feature>
<proteinExistence type="predicted"/>
<dbReference type="InterPro" id="IPR027417">
    <property type="entry name" value="P-loop_NTPase"/>
</dbReference>
<dbReference type="EMBL" id="UFQT01001165">
    <property type="protein sequence ID" value="SSX29212.1"/>
    <property type="molecule type" value="Genomic_DNA"/>
</dbReference>
<feature type="transmembrane region" description="Helical" evidence="9">
    <location>
        <begin position="334"/>
        <end position="352"/>
    </location>
</feature>
<accession>A0A336MFM8</accession>
<keyword evidence="7 9" id="KW-1133">Transmembrane helix</keyword>
<dbReference type="InterPro" id="IPR017871">
    <property type="entry name" value="ABC_transporter-like_CS"/>
</dbReference>
<keyword evidence="6" id="KW-0067">ATP-binding</keyword>
<dbReference type="Pfam" id="PF23321">
    <property type="entry name" value="R1_ABCA1"/>
    <property type="match status" value="1"/>
</dbReference>
<feature type="transmembrane region" description="Helical" evidence="9">
    <location>
        <begin position="1910"/>
        <end position="1933"/>
    </location>
</feature>
<keyword evidence="4" id="KW-0677">Repeat</keyword>
<dbReference type="GO" id="GO:0016887">
    <property type="term" value="F:ATP hydrolysis activity"/>
    <property type="evidence" value="ECO:0007669"/>
    <property type="project" value="InterPro"/>
</dbReference>
<evidence type="ECO:0000256" key="4">
    <source>
        <dbReference type="ARBA" id="ARBA00022737"/>
    </source>
</evidence>
<feature type="domain" description="ABC transporter" evidence="10">
    <location>
        <begin position="2903"/>
        <end position="3133"/>
    </location>
</feature>
<evidence type="ECO:0000256" key="6">
    <source>
        <dbReference type="ARBA" id="ARBA00022840"/>
    </source>
</evidence>
<dbReference type="InterPro" id="IPR013525">
    <property type="entry name" value="ABC2_TM"/>
</dbReference>
<evidence type="ECO:0000256" key="1">
    <source>
        <dbReference type="ARBA" id="ARBA00004141"/>
    </source>
</evidence>
<feature type="transmembrane region" description="Helical" evidence="9">
    <location>
        <begin position="2623"/>
        <end position="2643"/>
    </location>
</feature>
<dbReference type="FunFam" id="3.40.50.300:FF:000298">
    <property type="entry name" value="ATP-binding cassette sub-family A member 12"/>
    <property type="match status" value="2"/>
</dbReference>
<feature type="transmembrane region" description="Helical" evidence="9">
    <location>
        <begin position="304"/>
        <end position="322"/>
    </location>
</feature>
<feature type="transmembrane region" description="Helical" evidence="9">
    <location>
        <begin position="2737"/>
        <end position="2756"/>
    </location>
</feature>
<dbReference type="InterPro" id="IPR056264">
    <property type="entry name" value="R2_ABCA1-4-like"/>
</dbReference>
<evidence type="ECO:0000256" key="5">
    <source>
        <dbReference type="ARBA" id="ARBA00022741"/>
    </source>
</evidence>
<feature type="transmembrane region" description="Helical" evidence="9">
    <location>
        <begin position="2768"/>
        <end position="2786"/>
    </location>
</feature>
<dbReference type="SUPFAM" id="SSF52540">
    <property type="entry name" value="P-loop containing nucleoside triphosphate hydrolases"/>
    <property type="match status" value="4"/>
</dbReference>
<organism evidence="11">
    <name type="scientific">Culicoides sonorensis</name>
    <name type="common">Biting midge</name>
    <dbReference type="NCBI Taxonomy" id="179676"/>
    <lineage>
        <taxon>Eukaryota</taxon>
        <taxon>Metazoa</taxon>
        <taxon>Ecdysozoa</taxon>
        <taxon>Arthropoda</taxon>
        <taxon>Hexapoda</taxon>
        <taxon>Insecta</taxon>
        <taxon>Pterygota</taxon>
        <taxon>Neoptera</taxon>
        <taxon>Endopterygota</taxon>
        <taxon>Diptera</taxon>
        <taxon>Nematocera</taxon>
        <taxon>Chironomoidea</taxon>
        <taxon>Ceratopogonidae</taxon>
        <taxon>Ceratopogoninae</taxon>
        <taxon>Culicoides</taxon>
        <taxon>Monoculicoides</taxon>
    </lineage>
</organism>
<dbReference type="PANTHER" id="PTHR19229:SF250">
    <property type="entry name" value="ABC TRANSPORTER DOMAIN-CONTAINING PROTEIN-RELATED"/>
    <property type="match status" value="1"/>
</dbReference>
<dbReference type="InterPro" id="IPR003593">
    <property type="entry name" value="AAA+_ATPase"/>
</dbReference>
<keyword evidence="8 9" id="KW-0472">Membrane</keyword>
<feature type="transmembrane region" description="Helical" evidence="9">
    <location>
        <begin position="2673"/>
        <end position="2692"/>
    </location>
</feature>
<dbReference type="FunFam" id="3.40.50.300:FF:000327">
    <property type="entry name" value="ATP-binding cassette sub-family A member 3"/>
    <property type="match status" value="2"/>
</dbReference>
<feature type="transmembrane region" description="Helical" evidence="9">
    <location>
        <begin position="2704"/>
        <end position="2725"/>
    </location>
</feature>
<evidence type="ECO:0000256" key="3">
    <source>
        <dbReference type="ARBA" id="ARBA00022692"/>
    </source>
</evidence>
<gene>
    <name evidence="11" type="primary">CSON001010</name>
</gene>
<evidence type="ECO:0000256" key="7">
    <source>
        <dbReference type="ARBA" id="ARBA00022989"/>
    </source>
</evidence>
<feature type="transmembrane region" description="Helical" evidence="9">
    <location>
        <begin position="276"/>
        <end position="297"/>
    </location>
</feature>
<feature type="transmembrane region" description="Helical" evidence="9">
    <location>
        <begin position="382"/>
        <end position="404"/>
    </location>
</feature>
<feature type="transmembrane region" description="Helical" evidence="9">
    <location>
        <begin position="2837"/>
        <end position="2854"/>
    </location>
</feature>
<evidence type="ECO:0000313" key="11">
    <source>
        <dbReference type="EMBL" id="SSX29212.1"/>
    </source>
</evidence>
<dbReference type="OMA" id="HADNIIM"/>